<evidence type="ECO:0000256" key="1">
    <source>
        <dbReference type="ARBA" id="ARBA00001947"/>
    </source>
</evidence>
<dbReference type="GO" id="GO:0004181">
    <property type="term" value="F:metallocarboxypeptidase activity"/>
    <property type="evidence" value="ECO:0007669"/>
    <property type="project" value="InterPro"/>
</dbReference>
<keyword evidence="7" id="KW-0378">Hydrolase</keyword>
<dbReference type="eggNOG" id="KOG2650">
    <property type="taxonomic scope" value="Eukaryota"/>
</dbReference>
<evidence type="ECO:0000259" key="12">
    <source>
        <dbReference type="PROSITE" id="PS52035"/>
    </source>
</evidence>
<evidence type="ECO:0000256" key="10">
    <source>
        <dbReference type="ARBA" id="ARBA00023157"/>
    </source>
</evidence>
<dbReference type="PANTHER" id="PTHR11705:SF140">
    <property type="entry name" value="FI02848P-RELATED"/>
    <property type="match status" value="1"/>
</dbReference>
<feature type="domain" description="Peptidase M14" evidence="12">
    <location>
        <begin position="53"/>
        <end position="347"/>
    </location>
</feature>
<evidence type="ECO:0000256" key="2">
    <source>
        <dbReference type="ARBA" id="ARBA00005988"/>
    </source>
</evidence>
<dbReference type="InterPro" id="IPR003146">
    <property type="entry name" value="M14A_act_pep"/>
</dbReference>
<dbReference type="MEROPS" id="M14.A04"/>
<reference evidence="13 14" key="1">
    <citation type="journal article" date="2014" name="Nat. Commun.">
        <title>Molecular traces of alternative social organization in a termite genome.</title>
        <authorList>
            <person name="Terrapon N."/>
            <person name="Li C."/>
            <person name="Robertson H.M."/>
            <person name="Ji L."/>
            <person name="Meng X."/>
            <person name="Booth W."/>
            <person name="Chen Z."/>
            <person name="Childers C.P."/>
            <person name="Glastad K.M."/>
            <person name="Gokhale K."/>
            <person name="Gowin J."/>
            <person name="Gronenberg W."/>
            <person name="Hermansen R.A."/>
            <person name="Hu H."/>
            <person name="Hunt B.G."/>
            <person name="Huylmans A.K."/>
            <person name="Khalil S.M."/>
            <person name="Mitchell R.D."/>
            <person name="Munoz-Torres M.C."/>
            <person name="Mustard J.A."/>
            <person name="Pan H."/>
            <person name="Reese J.T."/>
            <person name="Scharf M.E."/>
            <person name="Sun F."/>
            <person name="Vogel H."/>
            <person name="Xiao J."/>
            <person name="Yang W."/>
            <person name="Yang Z."/>
            <person name="Yang Z."/>
            <person name="Zhou J."/>
            <person name="Zhu J."/>
            <person name="Brent C.S."/>
            <person name="Elsik C.G."/>
            <person name="Goodisman M.A."/>
            <person name="Liberles D.A."/>
            <person name="Roe R.M."/>
            <person name="Vargo E.L."/>
            <person name="Vilcinskas A."/>
            <person name="Wang J."/>
            <person name="Bornberg-Bauer E."/>
            <person name="Korb J."/>
            <person name="Zhang G."/>
            <person name="Liebig J."/>
        </authorList>
    </citation>
    <scope>NUCLEOTIDE SEQUENCE [LARGE SCALE GENOMIC DNA]</scope>
    <source>
        <tissue evidence="13">Whole organism</tissue>
    </source>
</reference>
<evidence type="ECO:0000313" key="14">
    <source>
        <dbReference type="Proteomes" id="UP000027135"/>
    </source>
</evidence>
<dbReference type="Gene3D" id="3.40.630.10">
    <property type="entry name" value="Zn peptidases"/>
    <property type="match status" value="1"/>
</dbReference>
<evidence type="ECO:0000256" key="5">
    <source>
        <dbReference type="ARBA" id="ARBA00022723"/>
    </source>
</evidence>
<dbReference type="InParanoid" id="A0A067RUI9"/>
<comment type="cofactor">
    <cofactor evidence="1">
        <name>Zn(2+)</name>
        <dbReference type="ChEBI" id="CHEBI:29105"/>
    </cofactor>
</comment>
<dbReference type="PANTHER" id="PTHR11705">
    <property type="entry name" value="PROTEASE FAMILY M14 CARBOXYPEPTIDASE A,B"/>
    <property type="match status" value="1"/>
</dbReference>
<dbReference type="Pfam" id="PF02244">
    <property type="entry name" value="Propep_M14"/>
    <property type="match status" value="1"/>
</dbReference>
<evidence type="ECO:0000256" key="4">
    <source>
        <dbReference type="ARBA" id="ARBA00022670"/>
    </source>
</evidence>
<dbReference type="Gene3D" id="3.30.70.340">
    <property type="entry name" value="Metallocarboxypeptidase-like"/>
    <property type="match status" value="1"/>
</dbReference>
<dbReference type="PRINTS" id="PR00765">
    <property type="entry name" value="CRBOXYPTASEA"/>
</dbReference>
<keyword evidence="10" id="KW-1015">Disulfide bond</keyword>
<dbReference type="Pfam" id="PF00246">
    <property type="entry name" value="Peptidase_M14"/>
    <property type="match status" value="1"/>
</dbReference>
<dbReference type="SUPFAM" id="SSF53187">
    <property type="entry name" value="Zn-dependent exopeptidases"/>
    <property type="match status" value="1"/>
</dbReference>
<sequence>MVSPVEQPSFLNFLEDNKIGFTVLNENVQTLIDAEIKHQATVPKTPREISFNQYYRHSEINIYLEELAVQYPDLVQLESIGLSYENREMVVIKISTGGNGNRPAVLVDGGIHAREWIAPAMALYIIQQLVENNAANSDLTDEVDWYILPVLNPDGYEYSHTSDRMWRKSRSAIPTTTQVCRGVDQNRNYDFHWMENGASDYPCSEIYAGEEAFSEPENQHIRDFAEAHKDQIKLYLTFHSYGEYLLYPWGYTSALPSDWQTLQALAEEVDDAHAAAGGNHFSIGTSTNVLYAAAGGSDDYMKGVVGIDLSFTVELTDTPYGFELPASLIEPTVTRFFEGVRVFGRHVKENF</sequence>
<keyword evidence="8" id="KW-0862">Zinc</keyword>
<dbReference type="FunFam" id="3.40.630.10:FF:000001">
    <property type="entry name" value="Carboxypeptidase B"/>
    <property type="match status" value="1"/>
</dbReference>
<evidence type="ECO:0000256" key="9">
    <source>
        <dbReference type="ARBA" id="ARBA00023049"/>
    </source>
</evidence>
<dbReference type="FunCoup" id="A0A067RUI9">
    <property type="interactions" value="16"/>
</dbReference>
<gene>
    <name evidence="13" type="ORF">L798_00127</name>
</gene>
<dbReference type="InterPro" id="IPR057246">
    <property type="entry name" value="CARBOXYPEPT_ZN_1"/>
</dbReference>
<dbReference type="GO" id="GO:0005615">
    <property type="term" value="C:extracellular space"/>
    <property type="evidence" value="ECO:0007669"/>
    <property type="project" value="TreeGrafter"/>
</dbReference>
<name>A0A067RUI9_ZOONE</name>
<keyword evidence="3 13" id="KW-0121">Carboxypeptidase</keyword>
<evidence type="ECO:0000256" key="11">
    <source>
        <dbReference type="PROSITE-ProRule" id="PRU01379"/>
    </source>
</evidence>
<evidence type="ECO:0000256" key="6">
    <source>
        <dbReference type="ARBA" id="ARBA00022729"/>
    </source>
</evidence>
<evidence type="ECO:0000256" key="8">
    <source>
        <dbReference type="ARBA" id="ARBA00022833"/>
    </source>
</evidence>
<dbReference type="PROSITE" id="PS52035">
    <property type="entry name" value="PEPTIDASE_M14"/>
    <property type="match status" value="1"/>
</dbReference>
<keyword evidence="9" id="KW-0482">Metalloprotease</keyword>
<dbReference type="SMART" id="SM00631">
    <property type="entry name" value="Zn_pept"/>
    <property type="match status" value="1"/>
</dbReference>
<accession>A0A067RUI9</accession>
<dbReference type="PROSITE" id="PS00132">
    <property type="entry name" value="CARBOXYPEPT_ZN_1"/>
    <property type="match status" value="1"/>
</dbReference>
<keyword evidence="4" id="KW-0645">Protease</keyword>
<feature type="active site" description="Proton donor/acceptor" evidence="11">
    <location>
        <position position="314"/>
    </location>
</feature>
<keyword evidence="5" id="KW-0479">Metal-binding</keyword>
<dbReference type="Proteomes" id="UP000027135">
    <property type="component" value="Unassembled WGS sequence"/>
</dbReference>
<dbReference type="OMA" id="MVQPKDQ"/>
<comment type="similarity">
    <text evidence="2 11">Belongs to the peptidase M14 family.</text>
</comment>
<proteinExistence type="inferred from homology"/>
<dbReference type="EMBL" id="KK852411">
    <property type="protein sequence ID" value="KDR24475.1"/>
    <property type="molecule type" value="Genomic_DNA"/>
</dbReference>
<organism evidence="13 14">
    <name type="scientific">Zootermopsis nevadensis</name>
    <name type="common">Dampwood termite</name>
    <dbReference type="NCBI Taxonomy" id="136037"/>
    <lineage>
        <taxon>Eukaryota</taxon>
        <taxon>Metazoa</taxon>
        <taxon>Ecdysozoa</taxon>
        <taxon>Arthropoda</taxon>
        <taxon>Hexapoda</taxon>
        <taxon>Insecta</taxon>
        <taxon>Pterygota</taxon>
        <taxon>Neoptera</taxon>
        <taxon>Polyneoptera</taxon>
        <taxon>Dictyoptera</taxon>
        <taxon>Blattodea</taxon>
        <taxon>Blattoidea</taxon>
        <taxon>Termitoidae</taxon>
        <taxon>Termopsidae</taxon>
        <taxon>Zootermopsis</taxon>
    </lineage>
</organism>
<dbReference type="GO" id="GO:0006508">
    <property type="term" value="P:proteolysis"/>
    <property type="evidence" value="ECO:0007669"/>
    <property type="project" value="UniProtKB-KW"/>
</dbReference>
<evidence type="ECO:0000313" key="13">
    <source>
        <dbReference type="EMBL" id="KDR24475.1"/>
    </source>
</evidence>
<evidence type="ECO:0000256" key="7">
    <source>
        <dbReference type="ARBA" id="ARBA00022801"/>
    </source>
</evidence>
<dbReference type="InterPro" id="IPR000834">
    <property type="entry name" value="Peptidase_M14"/>
</dbReference>
<dbReference type="SUPFAM" id="SSF54897">
    <property type="entry name" value="Protease propeptides/inhibitors"/>
    <property type="match status" value="1"/>
</dbReference>
<dbReference type="InterPro" id="IPR036990">
    <property type="entry name" value="M14A-like_propep"/>
</dbReference>
<protein>
    <submittedName>
        <fullName evidence="13">Carboxypeptidase B</fullName>
    </submittedName>
</protein>
<keyword evidence="14" id="KW-1185">Reference proteome</keyword>
<dbReference type="AlphaFoldDB" id="A0A067RUI9"/>
<dbReference type="GO" id="GO:0008270">
    <property type="term" value="F:zinc ion binding"/>
    <property type="evidence" value="ECO:0007669"/>
    <property type="project" value="InterPro"/>
</dbReference>
<evidence type="ECO:0000256" key="3">
    <source>
        <dbReference type="ARBA" id="ARBA00022645"/>
    </source>
</evidence>
<keyword evidence="6" id="KW-0732">Signal</keyword>
<dbReference type="CDD" id="cd03860">
    <property type="entry name" value="M14_CP_A-B_like"/>
    <property type="match status" value="1"/>
</dbReference>